<keyword evidence="1" id="KW-0812">Transmembrane</keyword>
<dbReference type="RefSeq" id="WP_055244345.1">
    <property type="nucleotide sequence ID" value="NZ_CABIWA010000007.1"/>
</dbReference>
<protein>
    <submittedName>
        <fullName evidence="2">Uncharacterized protein</fullName>
    </submittedName>
</protein>
<gene>
    <name evidence="2" type="ORF">ERS852551_00917</name>
</gene>
<dbReference type="Proteomes" id="UP000095765">
    <property type="component" value="Unassembled WGS sequence"/>
</dbReference>
<dbReference type="EMBL" id="CZBE01000005">
    <property type="protein sequence ID" value="CUP47673.1"/>
    <property type="molecule type" value="Genomic_DNA"/>
</dbReference>
<accession>A0A174NGJ3</accession>
<evidence type="ECO:0000313" key="2">
    <source>
        <dbReference type="EMBL" id="CUP47673.1"/>
    </source>
</evidence>
<feature type="transmembrane region" description="Helical" evidence="1">
    <location>
        <begin position="12"/>
        <end position="34"/>
    </location>
</feature>
<feature type="transmembrane region" description="Helical" evidence="1">
    <location>
        <begin position="185"/>
        <end position="206"/>
    </location>
</feature>
<organism evidence="2 3">
    <name type="scientific">Anaerotruncus colihominis</name>
    <dbReference type="NCBI Taxonomy" id="169435"/>
    <lineage>
        <taxon>Bacteria</taxon>
        <taxon>Bacillati</taxon>
        <taxon>Bacillota</taxon>
        <taxon>Clostridia</taxon>
        <taxon>Eubacteriales</taxon>
        <taxon>Oscillospiraceae</taxon>
        <taxon>Anaerotruncus</taxon>
    </lineage>
</organism>
<sequence>MSVMRVRVSFSMLVSSILGFVIAVPFSLLAGFLASPILYEYQMGRVDIGPGSVGTEALPDTPIAASIADMEQMGRFTIEVRRDFMSASSHRALKWNDQTYYTIDLPSGERIAALINFKALTDMAYTDSRPLAPDTLLPIGQWVEWKHPGSDEKSYKNYYDGLYTDFSHYVDMSGDPGNLPTKSGAFGQVMIVVFLILYIFFWRLSYRIGVKKGFLKPDPPLFKRR</sequence>
<reference evidence="2 3" key="1">
    <citation type="submission" date="2015-09" db="EMBL/GenBank/DDBJ databases">
        <authorList>
            <consortium name="Pathogen Informatics"/>
        </authorList>
    </citation>
    <scope>NUCLEOTIDE SEQUENCE [LARGE SCALE GENOMIC DNA]</scope>
    <source>
        <strain evidence="2 3">2789STDY5834939</strain>
    </source>
</reference>
<proteinExistence type="predicted"/>
<keyword evidence="1" id="KW-0472">Membrane</keyword>
<evidence type="ECO:0000256" key="1">
    <source>
        <dbReference type="SAM" id="Phobius"/>
    </source>
</evidence>
<keyword evidence="1" id="KW-1133">Transmembrane helix</keyword>
<name>A0A174NGJ3_9FIRM</name>
<evidence type="ECO:0000313" key="3">
    <source>
        <dbReference type="Proteomes" id="UP000095765"/>
    </source>
</evidence>
<dbReference type="AlphaFoldDB" id="A0A174NGJ3"/>